<sequence>MRVLGMVEGRESELKKLKIAHLDQYFVRDLLEVDRNWAAYKDPNREFVDLVPLEIEDSPSKEFEKDTGEEESLSIAKSILECLLKLPSDLRKVIVSNLIIAGGGAVLPGFTSRLRIKLKKMLVDCHFEPINFDRGGIGHLEDGGDGGSTVAAVQQQRTEMCSVSWLAGSEACGTGMKPSTGQIKI</sequence>
<protein>
    <recommendedName>
        <fullName evidence="3">Actin</fullName>
    </recommendedName>
</protein>
<accession>A0AAV0BJS9</accession>
<dbReference type="InterPro" id="IPR043129">
    <property type="entry name" value="ATPase_NBD"/>
</dbReference>
<dbReference type="EMBL" id="CALTRL010005778">
    <property type="protein sequence ID" value="CAH7686243.1"/>
    <property type="molecule type" value="Genomic_DNA"/>
</dbReference>
<evidence type="ECO:0008006" key="3">
    <source>
        <dbReference type="Google" id="ProtNLM"/>
    </source>
</evidence>
<dbReference type="Pfam" id="PF00022">
    <property type="entry name" value="Actin"/>
    <property type="match status" value="1"/>
</dbReference>
<organism evidence="1 2">
    <name type="scientific">Phakopsora pachyrhizi</name>
    <name type="common">Asian soybean rust disease fungus</name>
    <dbReference type="NCBI Taxonomy" id="170000"/>
    <lineage>
        <taxon>Eukaryota</taxon>
        <taxon>Fungi</taxon>
        <taxon>Dikarya</taxon>
        <taxon>Basidiomycota</taxon>
        <taxon>Pucciniomycotina</taxon>
        <taxon>Pucciniomycetes</taxon>
        <taxon>Pucciniales</taxon>
        <taxon>Phakopsoraceae</taxon>
        <taxon>Phakopsora</taxon>
    </lineage>
</organism>
<dbReference type="AlphaFoldDB" id="A0AAV0BJS9"/>
<comment type="caution">
    <text evidence="1">The sequence shown here is derived from an EMBL/GenBank/DDBJ whole genome shotgun (WGS) entry which is preliminary data.</text>
</comment>
<reference evidence="1" key="1">
    <citation type="submission" date="2022-06" db="EMBL/GenBank/DDBJ databases">
        <authorList>
            <consortium name="SYNGENTA / RWTH Aachen University"/>
        </authorList>
    </citation>
    <scope>NUCLEOTIDE SEQUENCE</scope>
</reference>
<name>A0AAV0BJS9_PHAPC</name>
<dbReference type="InterPro" id="IPR004000">
    <property type="entry name" value="Actin"/>
</dbReference>
<keyword evidence="2" id="KW-1185">Reference proteome</keyword>
<proteinExistence type="predicted"/>
<dbReference type="Proteomes" id="UP001153365">
    <property type="component" value="Unassembled WGS sequence"/>
</dbReference>
<evidence type="ECO:0000313" key="2">
    <source>
        <dbReference type="Proteomes" id="UP001153365"/>
    </source>
</evidence>
<gene>
    <name evidence="1" type="ORF">PPACK8108_LOCUS20865</name>
</gene>
<dbReference type="SUPFAM" id="SSF53067">
    <property type="entry name" value="Actin-like ATPase domain"/>
    <property type="match status" value="1"/>
</dbReference>
<evidence type="ECO:0000313" key="1">
    <source>
        <dbReference type="EMBL" id="CAH7686243.1"/>
    </source>
</evidence>
<dbReference type="Gene3D" id="3.30.420.40">
    <property type="match status" value="1"/>
</dbReference>